<accession>A0ACC0N8D1</accession>
<sequence>MEVTVSSILLSLALAALVTCAWKAANWVWFRPKQIEKCLRDQGFKGNAYRFFYGDYKEHISASKEANSKPMDANDDDIVPRVLPFHQFFVHGANDYVWVGPTPRLKIADPKLIKEILLNYEVFEKQQTNPLAKLVVTGFATYEGEKWATHKYLVNQAFLQEKLKLMLPALYSSCSEMITKWEVLVSTKGSCELDVWPDLSDLTFDMISRTAFGSDYDEGRRIFQLQKEQTAIVVPQLRSIYIPGWRFLPTKTNRKMKKIYNETKLLVRNIVNKRHQMMNGEGDNDLLGVLLKSSLNTVDQKQKRKNIKLTVEEIIEECMLFYLSAQETTASLIVWTMFLLSKNQKWQSLAREEVLSMIGDNKPHFEGLQQLKTVTMILHEVLRLYSPAPFLLREIHKNTKLGGYVLPAGIEITVPTILIHHDPEYWGEDAKYFKPERFSEGVANATEVQGTFLPFGGGPRICIGQNFALEEVKITLAMILKRFYIHPSPSYVHAPTLLFAVRPQHGVHFILQKIF</sequence>
<dbReference type="EMBL" id="CM046393">
    <property type="protein sequence ID" value="KAI8549124.1"/>
    <property type="molecule type" value="Genomic_DNA"/>
</dbReference>
<organism evidence="1 2">
    <name type="scientific">Rhododendron molle</name>
    <name type="common">Chinese azalea</name>
    <name type="synonym">Azalea mollis</name>
    <dbReference type="NCBI Taxonomy" id="49168"/>
    <lineage>
        <taxon>Eukaryota</taxon>
        <taxon>Viridiplantae</taxon>
        <taxon>Streptophyta</taxon>
        <taxon>Embryophyta</taxon>
        <taxon>Tracheophyta</taxon>
        <taxon>Spermatophyta</taxon>
        <taxon>Magnoliopsida</taxon>
        <taxon>eudicotyledons</taxon>
        <taxon>Gunneridae</taxon>
        <taxon>Pentapetalae</taxon>
        <taxon>asterids</taxon>
        <taxon>Ericales</taxon>
        <taxon>Ericaceae</taxon>
        <taxon>Ericoideae</taxon>
        <taxon>Rhodoreae</taxon>
        <taxon>Rhododendron</taxon>
    </lineage>
</organism>
<protein>
    <submittedName>
        <fullName evidence="1">Uncharacterized protein</fullName>
    </submittedName>
</protein>
<dbReference type="Proteomes" id="UP001062846">
    <property type="component" value="Chromosome 6"/>
</dbReference>
<name>A0ACC0N8D1_RHOML</name>
<reference evidence="1" key="1">
    <citation type="submission" date="2022-02" db="EMBL/GenBank/DDBJ databases">
        <title>Plant Genome Project.</title>
        <authorList>
            <person name="Zhang R.-G."/>
        </authorList>
    </citation>
    <scope>NUCLEOTIDE SEQUENCE</scope>
    <source>
        <strain evidence="1">AT1</strain>
    </source>
</reference>
<evidence type="ECO:0000313" key="2">
    <source>
        <dbReference type="Proteomes" id="UP001062846"/>
    </source>
</evidence>
<gene>
    <name evidence="1" type="ORF">RHMOL_Rhmol06G0001900</name>
</gene>
<comment type="caution">
    <text evidence="1">The sequence shown here is derived from an EMBL/GenBank/DDBJ whole genome shotgun (WGS) entry which is preliminary data.</text>
</comment>
<evidence type="ECO:0000313" key="1">
    <source>
        <dbReference type="EMBL" id="KAI8549124.1"/>
    </source>
</evidence>
<proteinExistence type="predicted"/>
<keyword evidence="2" id="KW-1185">Reference proteome</keyword>